<sequence length="221" mass="24182">MLGKIISAEQAVSDIHDRNIIMVAGFGSSGYACDMLRALYETTSVVDLTFYLNSSFSKMHTYLELLLKERCKHAKCSFMRNSPALQQLYQDGKVEMLSQGTLAESIHLAGIGIPAFYSPVGIGTFLEEGRETRDFDGKEYILMNTLAGDVALIRASKVDRMGNCFLKGSTKNFGLSMAMACKRVYVETPVLVETGQIGPEEITIPGMLIDGVVEVKNADGN</sequence>
<dbReference type="PROSITE" id="PS51257">
    <property type="entry name" value="PROKAR_LIPOPROTEIN"/>
    <property type="match status" value="1"/>
</dbReference>
<evidence type="ECO:0008006" key="3">
    <source>
        <dbReference type="Google" id="ProtNLM"/>
    </source>
</evidence>
<evidence type="ECO:0000313" key="1">
    <source>
        <dbReference type="EMBL" id="EHF00087.1"/>
    </source>
</evidence>
<dbReference type="Gene3D" id="3.40.1080.10">
    <property type="entry name" value="Glutaconate Coenzyme A-transferase"/>
    <property type="match status" value="1"/>
</dbReference>
<reference evidence="1 2" key="1">
    <citation type="submission" date="2011-08" db="EMBL/GenBank/DDBJ databases">
        <title>The Genome Sequence of Clostridium citroniae WAL-17108.</title>
        <authorList>
            <consortium name="The Broad Institute Genome Sequencing Platform"/>
            <person name="Earl A."/>
            <person name="Ward D."/>
            <person name="Feldgarden M."/>
            <person name="Gevers D."/>
            <person name="Finegold S.M."/>
            <person name="Summanen P.H."/>
            <person name="Molitoris D.R."/>
            <person name="Vaisanen M.L."/>
            <person name="Daigneault M."/>
            <person name="Allen-Vercoe E."/>
            <person name="Young S.K."/>
            <person name="Zeng Q."/>
            <person name="Gargeya S."/>
            <person name="Fitzgerald M."/>
            <person name="Haas B."/>
            <person name="Abouelleil A."/>
            <person name="Alvarado L."/>
            <person name="Arachchi H.M."/>
            <person name="Berlin A."/>
            <person name="Brown A."/>
            <person name="Chapman S.B."/>
            <person name="Chen Z."/>
            <person name="Dunbar C."/>
            <person name="Freedman E."/>
            <person name="Gearin G."/>
            <person name="Gellesch M."/>
            <person name="Goldberg J."/>
            <person name="Griggs A."/>
            <person name="Gujja S."/>
            <person name="Heiman D."/>
            <person name="Howarth C."/>
            <person name="Larson L."/>
            <person name="Lui A."/>
            <person name="MacDonald P.J.P."/>
            <person name="Montmayeur A."/>
            <person name="Murphy C."/>
            <person name="Neiman D."/>
            <person name="Pearson M."/>
            <person name="Priest M."/>
            <person name="Roberts A."/>
            <person name="Saif S."/>
            <person name="Shea T."/>
            <person name="Shenoy N."/>
            <person name="Sisk P."/>
            <person name="Stolte C."/>
            <person name="Sykes S."/>
            <person name="Wortman J."/>
            <person name="Nusbaum C."/>
            <person name="Birren B."/>
        </authorList>
    </citation>
    <scope>NUCLEOTIDE SEQUENCE [LARGE SCALE GENOMIC DNA]</scope>
    <source>
        <strain evidence="1 2">WAL-17108</strain>
    </source>
</reference>
<dbReference type="GO" id="GO:0008410">
    <property type="term" value="F:CoA-transferase activity"/>
    <property type="evidence" value="ECO:0007669"/>
    <property type="project" value="InterPro"/>
</dbReference>
<dbReference type="PATRIC" id="fig|742733.3.peg.1004"/>
<dbReference type="HOGENOM" id="CLU_019942_2_1_9"/>
<proteinExistence type="predicted"/>
<dbReference type="AlphaFoldDB" id="G5HEX8"/>
<dbReference type="InterPro" id="IPR004165">
    <property type="entry name" value="CoA_trans_fam_I"/>
</dbReference>
<dbReference type="RefSeq" id="WP_007859801.1">
    <property type="nucleotide sequence ID" value="NZ_JH376420.1"/>
</dbReference>
<organism evidence="1 2">
    <name type="scientific">[Clostridium] citroniae WAL-17108</name>
    <dbReference type="NCBI Taxonomy" id="742733"/>
    <lineage>
        <taxon>Bacteria</taxon>
        <taxon>Bacillati</taxon>
        <taxon>Bacillota</taxon>
        <taxon>Clostridia</taxon>
        <taxon>Lachnospirales</taxon>
        <taxon>Lachnospiraceae</taxon>
        <taxon>Enterocloster</taxon>
    </lineage>
</organism>
<dbReference type="EMBL" id="ADLJ01000007">
    <property type="protein sequence ID" value="EHF00087.1"/>
    <property type="molecule type" value="Genomic_DNA"/>
</dbReference>
<dbReference type="NCBIfam" id="TIGR02429">
    <property type="entry name" value="pcaI_scoA_fam"/>
    <property type="match status" value="1"/>
</dbReference>
<name>G5HEX8_9FIRM</name>
<dbReference type="InterPro" id="IPR012792">
    <property type="entry name" value="3-oxoacid_CoA-transf_A"/>
</dbReference>
<dbReference type="SMART" id="SM00882">
    <property type="entry name" value="CoA_trans"/>
    <property type="match status" value="1"/>
</dbReference>
<dbReference type="InterPro" id="IPR037171">
    <property type="entry name" value="NagB/RpiA_transferase-like"/>
</dbReference>
<dbReference type="eggNOG" id="COG1788">
    <property type="taxonomic scope" value="Bacteria"/>
</dbReference>
<protein>
    <recommendedName>
        <fullName evidence="3">3-oxoacid CoA-transferase, A subunit</fullName>
    </recommendedName>
</protein>
<evidence type="ECO:0000313" key="2">
    <source>
        <dbReference type="Proteomes" id="UP000003763"/>
    </source>
</evidence>
<accession>G5HEX8</accession>
<gene>
    <name evidence="1" type="ORF">HMPREF9469_01001</name>
</gene>
<dbReference type="Pfam" id="PF01144">
    <property type="entry name" value="CoA_trans"/>
    <property type="match status" value="1"/>
</dbReference>
<comment type="caution">
    <text evidence="1">The sequence shown here is derived from an EMBL/GenBank/DDBJ whole genome shotgun (WGS) entry which is preliminary data.</text>
</comment>
<dbReference type="Proteomes" id="UP000003763">
    <property type="component" value="Unassembled WGS sequence"/>
</dbReference>
<dbReference type="SUPFAM" id="SSF100950">
    <property type="entry name" value="NagB/RpiA/CoA transferase-like"/>
    <property type="match status" value="1"/>
</dbReference>
<dbReference type="PANTHER" id="PTHR13707:SF57">
    <property type="entry name" value="SUCCINYL-COA:3-KETOACID COENZYME A TRANSFERASE SUBUNIT B-RELATED"/>
    <property type="match status" value="1"/>
</dbReference>
<dbReference type="PANTHER" id="PTHR13707">
    <property type="entry name" value="KETOACID-COENZYME A TRANSFERASE"/>
    <property type="match status" value="1"/>
</dbReference>